<dbReference type="Pfam" id="PF00534">
    <property type="entry name" value="Glycos_transf_1"/>
    <property type="match status" value="1"/>
</dbReference>
<evidence type="ECO:0000259" key="1">
    <source>
        <dbReference type="Pfam" id="PF00534"/>
    </source>
</evidence>
<protein>
    <recommendedName>
        <fullName evidence="1">Glycosyl transferase family 1 domain-containing protein</fullName>
    </recommendedName>
</protein>
<name>A0A2T7ULF2_9RHOB</name>
<reference evidence="2 3" key="1">
    <citation type="journal article" date="2011" name="Syst. Appl. Microbiol.">
        <title>Defluviimonas denitrificans gen. nov., sp. nov., and Pararhodobacter aggregans gen. nov., sp. nov., non-phototrophic Rhodobacteraceae from the biofilter of a marine aquaculture.</title>
        <authorList>
            <person name="Foesel B.U."/>
            <person name="Drake H.L."/>
            <person name="Schramm A."/>
        </authorList>
    </citation>
    <scope>NUCLEOTIDE SEQUENCE [LARGE SCALE GENOMIC DNA]</scope>
    <source>
        <strain evidence="2 3">D1-19</strain>
    </source>
</reference>
<dbReference type="OrthoDB" id="503550at2"/>
<dbReference type="Proteomes" id="UP000244810">
    <property type="component" value="Unassembled WGS sequence"/>
</dbReference>
<comment type="caution">
    <text evidence="2">The sequence shown here is derived from an EMBL/GenBank/DDBJ whole genome shotgun (WGS) entry which is preliminary data.</text>
</comment>
<keyword evidence="3" id="KW-1185">Reference proteome</keyword>
<dbReference type="AlphaFoldDB" id="A0A2T7ULF2"/>
<gene>
    <name evidence="2" type="ORF">DDE23_20955</name>
</gene>
<dbReference type="SUPFAM" id="SSF53756">
    <property type="entry name" value="UDP-Glycosyltransferase/glycogen phosphorylase"/>
    <property type="match status" value="1"/>
</dbReference>
<accession>A0A2T7ULF2</accession>
<dbReference type="Gene3D" id="3.40.50.2000">
    <property type="entry name" value="Glycogen Phosphorylase B"/>
    <property type="match status" value="1"/>
</dbReference>
<proteinExistence type="predicted"/>
<organism evidence="2 3">
    <name type="scientific">Pararhodobacter aggregans</name>
    <dbReference type="NCBI Taxonomy" id="404875"/>
    <lineage>
        <taxon>Bacteria</taxon>
        <taxon>Pseudomonadati</taxon>
        <taxon>Pseudomonadota</taxon>
        <taxon>Alphaproteobacteria</taxon>
        <taxon>Rhodobacterales</taxon>
        <taxon>Paracoccaceae</taxon>
        <taxon>Pararhodobacter</taxon>
    </lineage>
</organism>
<sequence>MASLVMLSPAPVVELPGGEVVLDVKFVEGMKLHCQLWPGPVRCVMRRGPHHIDAPMRYSVAQLGFDLIVLDPDAPVPDLLLDSASLVYVAADDMKYLHLPKAMAGRLGKLVYTIEEPLGGRIAHALAASPSIRRKLGGAWWNLTREGGLKAALRAADGMHCDGYPAHDRYHRLNPRSLRYLDNRMRTPMIARPAEQSERAAHLHRGAPLRLAWFGQADAMSGVEDLLPMAFLLRQRGIPFRLEMFGTGPLASRIRNGISGLALGDCVSLAEPGAFDPVLVPHLRRAADLFVAPLSLSSPQSAYVEALGCGLPILGYGNRMWRRMQAESGAGWVVRRGSVQGLVRRIAALDRDRVAIIEASRKAVDFARANAFEQVFARRMNDLRLIAGVE</sequence>
<feature type="domain" description="Glycosyl transferase family 1" evidence="1">
    <location>
        <begin position="198"/>
        <end position="353"/>
    </location>
</feature>
<dbReference type="EMBL" id="QDDR01000014">
    <property type="protein sequence ID" value="PVE45494.1"/>
    <property type="molecule type" value="Genomic_DNA"/>
</dbReference>
<dbReference type="RefSeq" id="WP_107754375.1">
    <property type="nucleotide sequence ID" value="NZ_QBKF01000013.1"/>
</dbReference>
<dbReference type="InterPro" id="IPR001296">
    <property type="entry name" value="Glyco_trans_1"/>
</dbReference>
<evidence type="ECO:0000313" key="3">
    <source>
        <dbReference type="Proteomes" id="UP000244810"/>
    </source>
</evidence>
<evidence type="ECO:0000313" key="2">
    <source>
        <dbReference type="EMBL" id="PVE45494.1"/>
    </source>
</evidence>